<protein>
    <submittedName>
        <fullName evidence="2">Uncharacterized protein</fullName>
    </submittedName>
</protein>
<feature type="compositionally biased region" description="Low complexity" evidence="1">
    <location>
        <begin position="1"/>
        <end position="18"/>
    </location>
</feature>
<dbReference type="OMA" id="MHAMTPF"/>
<sequence>MLPSPAAAPSPWAHSPHPTALPITAPSPAPAQPHRRAASVRTGLAPPGAGLAGAGATTSTGGHGIVVEEPSVEATRNVAVLLGAGTEDEGLLDRVEREVEAVLKAYERAFGAGIAAQADLSTALATLSSLVALLSRSSVGGFVPSPASPSDTTLSLTHLDQANERSRALYKQLKSVKEGAEVARAALAG</sequence>
<feature type="compositionally biased region" description="Low complexity" evidence="1">
    <location>
        <begin position="42"/>
        <end position="60"/>
    </location>
</feature>
<dbReference type="EMBL" id="CWKI01000015">
    <property type="protein sequence ID" value="CTR10960.1"/>
    <property type="molecule type" value="Genomic_DNA"/>
</dbReference>
<feature type="region of interest" description="Disordered" evidence="1">
    <location>
        <begin position="1"/>
        <end position="68"/>
    </location>
</feature>
<evidence type="ECO:0000256" key="1">
    <source>
        <dbReference type="SAM" id="MobiDB-lite"/>
    </source>
</evidence>
<gene>
    <name evidence="2" type="primary">FGENESH: predicted gene_15.102</name>
    <name evidence="2" type="ORF">BN2166_0068210</name>
</gene>
<evidence type="ECO:0000313" key="3">
    <source>
        <dbReference type="Proteomes" id="UP000199069"/>
    </source>
</evidence>
<proteinExistence type="predicted"/>
<dbReference type="Proteomes" id="UP000199069">
    <property type="component" value="Unassembled WGS sequence"/>
</dbReference>
<accession>A0A0K3CR64</accession>
<organism evidence="2 3">
    <name type="scientific">Rhodotorula toruloides</name>
    <name type="common">Yeast</name>
    <name type="synonym">Rhodosporidium toruloides</name>
    <dbReference type="NCBI Taxonomy" id="5286"/>
    <lineage>
        <taxon>Eukaryota</taxon>
        <taxon>Fungi</taxon>
        <taxon>Dikarya</taxon>
        <taxon>Basidiomycota</taxon>
        <taxon>Pucciniomycotina</taxon>
        <taxon>Microbotryomycetes</taxon>
        <taxon>Sporidiobolales</taxon>
        <taxon>Sporidiobolaceae</taxon>
        <taxon>Rhodotorula</taxon>
    </lineage>
</organism>
<name>A0A0K3CR64_RHOTO</name>
<reference evidence="2 3" key="1">
    <citation type="submission" date="2015-07" db="EMBL/GenBank/DDBJ databases">
        <authorList>
            <person name="Cajimat M.N.B."/>
            <person name="Milazzo M.L."/>
            <person name="Fulhorst C.F."/>
        </authorList>
    </citation>
    <scope>NUCLEOTIDE SEQUENCE [LARGE SCALE GENOMIC DNA]</scope>
    <source>
        <strain evidence="2">Single colony</strain>
    </source>
</reference>
<evidence type="ECO:0000313" key="2">
    <source>
        <dbReference type="EMBL" id="CTR10960.1"/>
    </source>
</evidence>
<keyword evidence="3" id="KW-1185">Reference proteome</keyword>
<dbReference type="AlphaFoldDB" id="A0A0K3CR64"/>